<evidence type="ECO:0000313" key="3">
    <source>
        <dbReference type="Proteomes" id="UP000198825"/>
    </source>
</evidence>
<organism evidence="2 3">
    <name type="scientific">Microlunatus sagamiharensis</name>
    <dbReference type="NCBI Taxonomy" id="546874"/>
    <lineage>
        <taxon>Bacteria</taxon>
        <taxon>Bacillati</taxon>
        <taxon>Actinomycetota</taxon>
        <taxon>Actinomycetes</taxon>
        <taxon>Propionibacteriales</taxon>
        <taxon>Propionibacteriaceae</taxon>
        <taxon>Microlunatus</taxon>
    </lineage>
</organism>
<dbReference type="OrthoDB" id="4480068at2"/>
<evidence type="ECO:0000313" key="2">
    <source>
        <dbReference type="EMBL" id="SDU81800.1"/>
    </source>
</evidence>
<feature type="region of interest" description="Disordered" evidence="1">
    <location>
        <begin position="1"/>
        <end position="32"/>
    </location>
</feature>
<proteinExistence type="predicted"/>
<dbReference type="Proteomes" id="UP000198825">
    <property type="component" value="Chromosome I"/>
</dbReference>
<evidence type="ECO:0008006" key="4">
    <source>
        <dbReference type="Google" id="ProtNLM"/>
    </source>
</evidence>
<dbReference type="AlphaFoldDB" id="A0A1H2LLA6"/>
<dbReference type="EMBL" id="LT629799">
    <property type="protein sequence ID" value="SDU81800.1"/>
    <property type="molecule type" value="Genomic_DNA"/>
</dbReference>
<feature type="region of interest" description="Disordered" evidence="1">
    <location>
        <begin position="49"/>
        <end position="90"/>
    </location>
</feature>
<feature type="compositionally biased region" description="Acidic residues" evidence="1">
    <location>
        <begin position="1"/>
        <end position="14"/>
    </location>
</feature>
<reference evidence="3" key="1">
    <citation type="submission" date="2016-10" db="EMBL/GenBank/DDBJ databases">
        <authorList>
            <person name="Varghese N."/>
            <person name="Submissions S."/>
        </authorList>
    </citation>
    <scope>NUCLEOTIDE SEQUENCE [LARGE SCALE GENOMIC DNA]</scope>
    <source>
        <strain evidence="3">DSM 21743</strain>
    </source>
</reference>
<name>A0A1H2LLA6_9ACTN</name>
<keyword evidence="3" id="KW-1185">Reference proteome</keyword>
<protein>
    <recommendedName>
        <fullName evidence="4">DUF5709 domain-containing protein</fullName>
    </recommendedName>
</protein>
<accession>A0A1H2LLA6</accession>
<sequence>MPEPYDEVMEPDEDPGLHHDRRVKGGMPLREDDDALERAVEEDRVAAGLSDYAEADVPPATDLPPEGTSERVISAQEGLLGDTSVSDRQD</sequence>
<evidence type="ECO:0000256" key="1">
    <source>
        <dbReference type="SAM" id="MobiDB-lite"/>
    </source>
</evidence>
<dbReference type="RefSeq" id="WP_091073024.1">
    <property type="nucleotide sequence ID" value="NZ_LT629799.1"/>
</dbReference>
<gene>
    <name evidence="2" type="ORF">SAMN04488544_0451</name>
</gene>